<dbReference type="PANTHER" id="PTHR11108:SF1">
    <property type="entry name" value="FERROCHELATASE, MITOCHONDRIAL"/>
    <property type="match status" value="1"/>
</dbReference>
<evidence type="ECO:0000256" key="10">
    <source>
        <dbReference type="RuleBase" id="RU004185"/>
    </source>
</evidence>
<keyword evidence="11" id="KW-1185">Reference proteome</keyword>
<organism evidence="11 12">
    <name type="scientific">Populus euphratica</name>
    <name type="common">Euphrates poplar</name>
    <dbReference type="NCBI Taxonomy" id="75702"/>
    <lineage>
        <taxon>Eukaryota</taxon>
        <taxon>Viridiplantae</taxon>
        <taxon>Streptophyta</taxon>
        <taxon>Embryophyta</taxon>
        <taxon>Tracheophyta</taxon>
        <taxon>Spermatophyta</taxon>
        <taxon>Magnoliopsida</taxon>
        <taxon>eudicotyledons</taxon>
        <taxon>Gunneridae</taxon>
        <taxon>Pentapetalae</taxon>
        <taxon>rosids</taxon>
        <taxon>fabids</taxon>
        <taxon>Malpighiales</taxon>
        <taxon>Salicaceae</taxon>
        <taxon>Saliceae</taxon>
        <taxon>Populus</taxon>
    </lineage>
</organism>
<dbReference type="Proteomes" id="UP000694918">
    <property type="component" value="Unplaced"/>
</dbReference>
<keyword evidence="5" id="KW-0350">Heme biosynthesis</keyword>
<dbReference type="AlphaFoldDB" id="A0AAJ6TJH6"/>
<dbReference type="InterPro" id="IPR033659">
    <property type="entry name" value="Ferrochelatase_N"/>
</dbReference>
<evidence type="ECO:0000256" key="2">
    <source>
        <dbReference type="ARBA" id="ARBA00004943"/>
    </source>
</evidence>
<dbReference type="PANTHER" id="PTHR11108">
    <property type="entry name" value="FERROCHELATASE"/>
    <property type="match status" value="1"/>
</dbReference>
<sequence length="469" mass="52315">MMMNCGAMNATTPSSASWSASHGSKIPMLLPRAICSTHRMCCGSGVHVDACVSTNVSRNAKDSMIWSGTSPSLYSKQPINKFLLPLRASVASTSQDVTIASLIGREKIGVLLLNLGGPETLEDVQPFLFNLFADPDIIRLPRLFRFLQKPLAQFISVTRAPKSKEGYASIGGGSPLRHITDAQAEELRKSLWEKQVPARVYVGMRYWHPFTEEAIQQIKRDRITKLVVLPLYPQFSISTSGSSLRLLERIFREDEYLVSMQHTVIPSWYQREGYIKALANLIGKELETFDHPEQSRVGPVEWLKPYTDETIIELGKRGVKCLLAVPISFVSEHIETLEEIDVEYKELALKSGIEKWGRVPALGCEPTFISDLADAVIESLPYVGAMAVSNIEARQSLVPLGSVGGLLAVYDSRRRELQSPVMVWEWGWTRSAETWNGRAAMLAVLVLLVLEVTTGQGFLHQWGILLFFH</sequence>
<keyword evidence="7" id="KW-0627">Porphyrin biosynthesis</keyword>
<dbReference type="CDD" id="cd00419">
    <property type="entry name" value="Ferrochelatase_C"/>
    <property type="match status" value="1"/>
</dbReference>
<dbReference type="FunFam" id="3.40.50.1400:FF:000006">
    <property type="entry name" value="Ferrochelatase"/>
    <property type="match status" value="1"/>
</dbReference>
<dbReference type="GO" id="GO:0004325">
    <property type="term" value="F:ferrochelatase activity"/>
    <property type="evidence" value="ECO:0007669"/>
    <property type="project" value="UniProtKB-EC"/>
</dbReference>
<evidence type="ECO:0000313" key="11">
    <source>
        <dbReference type="Proteomes" id="UP000694918"/>
    </source>
</evidence>
<dbReference type="SUPFAM" id="SSF53800">
    <property type="entry name" value="Chelatase"/>
    <property type="match status" value="1"/>
</dbReference>
<evidence type="ECO:0000256" key="3">
    <source>
        <dbReference type="ARBA" id="ARBA00007718"/>
    </source>
</evidence>
<evidence type="ECO:0000256" key="8">
    <source>
        <dbReference type="ARBA" id="ARBA00034332"/>
    </source>
</evidence>
<evidence type="ECO:0000313" key="12">
    <source>
        <dbReference type="RefSeq" id="XP_011011650.1"/>
    </source>
</evidence>
<keyword evidence="4" id="KW-0408">Iron</keyword>
<dbReference type="NCBIfam" id="TIGR00109">
    <property type="entry name" value="hemH"/>
    <property type="match status" value="1"/>
</dbReference>
<comment type="catalytic activity">
    <reaction evidence="9">
        <text>heme b + 2 H(+) = protoporphyrin IX + Fe(2+)</text>
        <dbReference type="Rhea" id="RHEA:22584"/>
        <dbReference type="ChEBI" id="CHEBI:15378"/>
        <dbReference type="ChEBI" id="CHEBI:29033"/>
        <dbReference type="ChEBI" id="CHEBI:57306"/>
        <dbReference type="ChEBI" id="CHEBI:60344"/>
        <dbReference type="EC" id="4.98.1.1"/>
    </reaction>
</comment>
<dbReference type="GO" id="GO:0009507">
    <property type="term" value="C:chloroplast"/>
    <property type="evidence" value="ECO:0007669"/>
    <property type="project" value="UniProtKB-SubCell"/>
</dbReference>
<proteinExistence type="inferred from homology"/>
<dbReference type="RefSeq" id="XP_011011650.1">
    <property type="nucleotide sequence ID" value="XM_011013348.1"/>
</dbReference>
<dbReference type="GO" id="GO:0006783">
    <property type="term" value="P:heme biosynthetic process"/>
    <property type="evidence" value="ECO:0007669"/>
    <property type="project" value="UniProtKB-KW"/>
</dbReference>
<comment type="pathway">
    <text evidence="2">Porphyrin-containing compound metabolism; protoheme biosynthesis; protoheme from protoporphyrin-IX: step 1/1.</text>
</comment>
<dbReference type="Gene3D" id="3.40.50.1400">
    <property type="match status" value="2"/>
</dbReference>
<evidence type="ECO:0000256" key="5">
    <source>
        <dbReference type="ARBA" id="ARBA00023133"/>
    </source>
</evidence>
<comment type="similarity">
    <text evidence="3 10">Belongs to the ferrochelatase family.</text>
</comment>
<dbReference type="InterPro" id="IPR033644">
    <property type="entry name" value="Ferrochelatase_C"/>
</dbReference>
<dbReference type="GO" id="GO:0005739">
    <property type="term" value="C:mitochondrion"/>
    <property type="evidence" value="ECO:0007669"/>
    <property type="project" value="TreeGrafter"/>
</dbReference>
<dbReference type="InterPro" id="IPR001015">
    <property type="entry name" value="Ferrochelatase"/>
</dbReference>
<protein>
    <recommendedName>
        <fullName evidence="8">protoporphyrin ferrochelatase</fullName>
        <ecNumber evidence="8">4.98.1.1</ecNumber>
    </recommendedName>
</protein>
<evidence type="ECO:0000256" key="9">
    <source>
        <dbReference type="ARBA" id="ARBA00049380"/>
    </source>
</evidence>
<evidence type="ECO:0000256" key="6">
    <source>
        <dbReference type="ARBA" id="ARBA00023239"/>
    </source>
</evidence>
<dbReference type="EC" id="4.98.1.1" evidence="8"/>
<reference evidence="12" key="1">
    <citation type="submission" date="2025-08" db="UniProtKB">
        <authorList>
            <consortium name="RefSeq"/>
        </authorList>
    </citation>
    <scope>IDENTIFICATION</scope>
</reference>
<evidence type="ECO:0000256" key="4">
    <source>
        <dbReference type="ARBA" id="ARBA00023004"/>
    </source>
</evidence>
<accession>A0AAJ6TJH6</accession>
<dbReference type="Pfam" id="PF00762">
    <property type="entry name" value="Ferrochelatase"/>
    <property type="match status" value="2"/>
</dbReference>
<name>A0AAJ6TJH6_POPEU</name>
<dbReference type="CDD" id="cd03411">
    <property type="entry name" value="Ferrochelatase_N"/>
    <property type="match status" value="1"/>
</dbReference>
<dbReference type="SUPFAM" id="SSF103511">
    <property type="entry name" value="Chlorophyll a-b binding protein"/>
    <property type="match status" value="1"/>
</dbReference>
<dbReference type="HAMAP" id="MF_00323">
    <property type="entry name" value="Ferrochelatase"/>
    <property type="match status" value="1"/>
</dbReference>
<dbReference type="GeneID" id="105116138"/>
<keyword evidence="6" id="KW-0456">Lyase</keyword>
<gene>
    <name evidence="12" type="primary">LOC105116138</name>
</gene>
<evidence type="ECO:0000256" key="7">
    <source>
        <dbReference type="ARBA" id="ARBA00023244"/>
    </source>
</evidence>
<comment type="subcellular location">
    <subcellularLocation>
        <location evidence="1">Plastid</location>
        <location evidence="1">Chloroplast</location>
    </subcellularLocation>
</comment>
<evidence type="ECO:0000256" key="1">
    <source>
        <dbReference type="ARBA" id="ARBA00004229"/>
    </source>
</evidence>